<organism evidence="3">
    <name type="scientific">Strongyloides stercoralis</name>
    <name type="common">Threadworm</name>
    <dbReference type="NCBI Taxonomy" id="6248"/>
    <lineage>
        <taxon>Eukaryota</taxon>
        <taxon>Metazoa</taxon>
        <taxon>Ecdysozoa</taxon>
        <taxon>Nematoda</taxon>
        <taxon>Chromadorea</taxon>
        <taxon>Rhabditida</taxon>
        <taxon>Tylenchina</taxon>
        <taxon>Panagrolaimomorpha</taxon>
        <taxon>Strongyloidoidea</taxon>
        <taxon>Strongyloididae</taxon>
        <taxon>Strongyloides</taxon>
    </lineage>
</organism>
<accession>A0A0K0EB12</accession>
<name>A0A0K0EB12_STRER</name>
<keyword evidence="1" id="KW-0812">Transmembrane</keyword>
<evidence type="ECO:0000313" key="4">
    <source>
        <dbReference type="WBParaSite" id="TCONS_00016978.p1"/>
    </source>
</evidence>
<feature type="transmembrane region" description="Helical" evidence="1">
    <location>
        <begin position="83"/>
        <end position="108"/>
    </location>
</feature>
<keyword evidence="1" id="KW-1133">Transmembrane helix</keyword>
<dbReference type="Gene3D" id="1.20.1070.10">
    <property type="entry name" value="Rhodopsin 7-helix transmembrane proteins"/>
    <property type="match status" value="1"/>
</dbReference>
<keyword evidence="2" id="KW-1185">Reference proteome</keyword>
<evidence type="ECO:0000256" key="1">
    <source>
        <dbReference type="SAM" id="Phobius"/>
    </source>
</evidence>
<reference evidence="3" key="1">
    <citation type="submission" date="2015-08" db="UniProtKB">
        <authorList>
            <consortium name="WormBaseParasite"/>
        </authorList>
    </citation>
    <scope>IDENTIFICATION</scope>
</reference>
<dbReference type="InterPro" id="IPR019426">
    <property type="entry name" value="7TM_GPCR_serpentine_rcpt_Srv"/>
</dbReference>
<dbReference type="WBParaSite" id="SSTP_0000668300.1">
    <property type="protein sequence ID" value="SSTP_0000668300.1"/>
    <property type="gene ID" value="SSTP_0000668300"/>
</dbReference>
<sequence>MAINWVDYFQLAYTLLLFPIYSIFTIRLGYKIYYLKTPSLHNEYYPIIFYKGIIDNFTLFIQFATARIQKYNIFDSFFLRNTYLANVLFFVTSGAYFIMFQIAFLTSVNRYVAISRPTLYKRYFNFKRLHIYITIISLLGIFVGLISLIYPYTYEYFKATNTIAPIFTNKRSAFVHSFVAIFLNLPLIIITTILNSISIYKNRYFFKKQKDKKKIEFKILMYSCLLLFVMVAFETYYLFKNLPYIFEDFYFLEVIALKSLSWIVDSMTFGLFIFSLISSPNLRPELGICNLGRKKIHSNITKFNSTVVRY</sequence>
<evidence type="ECO:0000313" key="2">
    <source>
        <dbReference type="Proteomes" id="UP000035681"/>
    </source>
</evidence>
<keyword evidence="1" id="KW-0472">Membrane</keyword>
<feature type="transmembrane region" description="Helical" evidence="1">
    <location>
        <begin position="129"/>
        <end position="153"/>
    </location>
</feature>
<dbReference type="Proteomes" id="UP000035681">
    <property type="component" value="Unplaced"/>
</dbReference>
<feature type="transmembrane region" description="Helical" evidence="1">
    <location>
        <begin position="173"/>
        <end position="198"/>
    </location>
</feature>
<dbReference type="WBParaSite" id="TCONS_00016978.p1">
    <property type="protein sequence ID" value="TCONS_00016978.p1"/>
    <property type="gene ID" value="XLOC_011003"/>
</dbReference>
<feature type="transmembrane region" description="Helical" evidence="1">
    <location>
        <begin position="219"/>
        <end position="239"/>
    </location>
</feature>
<dbReference type="AlphaFoldDB" id="A0A0K0EB12"/>
<feature type="transmembrane region" description="Helical" evidence="1">
    <location>
        <begin position="12"/>
        <end position="32"/>
    </location>
</feature>
<evidence type="ECO:0000313" key="3">
    <source>
        <dbReference type="WBParaSite" id="SSTP_0000668300.1"/>
    </source>
</evidence>
<feature type="transmembrane region" description="Helical" evidence="1">
    <location>
        <begin position="44"/>
        <end position="63"/>
    </location>
</feature>
<dbReference type="Pfam" id="PF10323">
    <property type="entry name" value="7TM_GPCR_Srv"/>
    <property type="match status" value="1"/>
</dbReference>
<dbReference type="SUPFAM" id="SSF81321">
    <property type="entry name" value="Family A G protein-coupled receptor-like"/>
    <property type="match status" value="1"/>
</dbReference>
<protein>
    <submittedName>
        <fullName evidence="3 4">Serpentine receptor class gamma</fullName>
    </submittedName>
</protein>
<proteinExistence type="predicted"/>
<feature type="transmembrane region" description="Helical" evidence="1">
    <location>
        <begin position="259"/>
        <end position="277"/>
    </location>
</feature>